<evidence type="ECO:0000313" key="2">
    <source>
        <dbReference type="EMBL" id="MFC3673951.1"/>
    </source>
</evidence>
<gene>
    <name evidence="2" type="ORF">ACFOOQ_00240</name>
</gene>
<keyword evidence="3" id="KW-1185">Reference proteome</keyword>
<sequence length="112" mass="12003">MTDAMLASPAVNSYAVAQARAQSARGGQPVAGSSEDKARKTAQDFEAFFMSQMFEFMSAGIKTDGPFGGGKGEATWRSFLNDQYGREMAKNGGIGISKMVYSQMLKIQEAAQ</sequence>
<evidence type="ECO:0000313" key="3">
    <source>
        <dbReference type="Proteomes" id="UP001595711"/>
    </source>
</evidence>
<name>A0ABV7VBD1_9PROT</name>
<dbReference type="EMBL" id="JBHRYJ010000001">
    <property type="protein sequence ID" value="MFC3673951.1"/>
    <property type="molecule type" value="Genomic_DNA"/>
</dbReference>
<comment type="caution">
    <text evidence="2">The sequence shown here is derived from an EMBL/GenBank/DDBJ whole genome shotgun (WGS) entry which is preliminary data.</text>
</comment>
<dbReference type="Pfam" id="PF10135">
    <property type="entry name" value="Rod-binding"/>
    <property type="match status" value="1"/>
</dbReference>
<dbReference type="Proteomes" id="UP001595711">
    <property type="component" value="Unassembled WGS sequence"/>
</dbReference>
<accession>A0ABV7VBD1</accession>
<organism evidence="2 3">
    <name type="scientific">Ferrovibrio xuzhouensis</name>
    <dbReference type="NCBI Taxonomy" id="1576914"/>
    <lineage>
        <taxon>Bacteria</taxon>
        <taxon>Pseudomonadati</taxon>
        <taxon>Pseudomonadota</taxon>
        <taxon>Alphaproteobacteria</taxon>
        <taxon>Rhodospirillales</taxon>
        <taxon>Rhodospirillaceae</taxon>
        <taxon>Ferrovibrio</taxon>
    </lineage>
</organism>
<reference evidence="3" key="1">
    <citation type="journal article" date="2019" name="Int. J. Syst. Evol. Microbiol.">
        <title>The Global Catalogue of Microorganisms (GCM) 10K type strain sequencing project: providing services to taxonomists for standard genome sequencing and annotation.</title>
        <authorList>
            <consortium name="The Broad Institute Genomics Platform"/>
            <consortium name="The Broad Institute Genome Sequencing Center for Infectious Disease"/>
            <person name="Wu L."/>
            <person name="Ma J."/>
        </authorList>
    </citation>
    <scope>NUCLEOTIDE SEQUENCE [LARGE SCALE GENOMIC DNA]</scope>
    <source>
        <strain evidence="3">KCTC 42182</strain>
    </source>
</reference>
<dbReference type="RefSeq" id="WP_379719996.1">
    <property type="nucleotide sequence ID" value="NZ_JBHRYJ010000001.1"/>
</dbReference>
<proteinExistence type="predicted"/>
<dbReference type="InterPro" id="IPR019301">
    <property type="entry name" value="Flagellar_prot_FlgJ_N"/>
</dbReference>
<feature type="domain" description="Flagellar protein FlgJ N-terminal" evidence="1">
    <location>
        <begin position="59"/>
        <end position="103"/>
    </location>
</feature>
<protein>
    <submittedName>
        <fullName evidence="2">Rod-binding protein</fullName>
    </submittedName>
</protein>
<evidence type="ECO:0000259" key="1">
    <source>
        <dbReference type="Pfam" id="PF10135"/>
    </source>
</evidence>